<dbReference type="AlphaFoldDB" id="A0A9W3TIW8"/>
<geneLocation type="plasmid" evidence="1 2">
    <name>unnamed1</name>
</geneLocation>
<accession>A0A9W3TIW8</accession>
<dbReference type="EMBL" id="CP020003">
    <property type="protein sequence ID" value="AQY42291.1"/>
    <property type="molecule type" value="Genomic_DNA"/>
</dbReference>
<dbReference type="RefSeq" id="WP_079246349.1">
    <property type="nucleotide sequence ID" value="NZ_JARSYF010000044.1"/>
</dbReference>
<evidence type="ECO:0000313" key="1">
    <source>
        <dbReference type="EMBL" id="AQY42291.1"/>
    </source>
</evidence>
<organism evidence="1 2">
    <name type="scientific">Bacillus thuringiensis</name>
    <dbReference type="NCBI Taxonomy" id="1428"/>
    <lineage>
        <taxon>Bacteria</taxon>
        <taxon>Bacillati</taxon>
        <taxon>Bacillota</taxon>
        <taxon>Bacilli</taxon>
        <taxon>Bacillales</taxon>
        <taxon>Bacillaceae</taxon>
        <taxon>Bacillus</taxon>
        <taxon>Bacillus cereus group</taxon>
    </lineage>
</organism>
<name>A0A9W3TIW8_BACTU</name>
<reference evidence="1 2" key="1">
    <citation type="submission" date="2017-03" db="EMBL/GenBank/DDBJ databases">
        <title>Complete genome sequence of Bacillus thuringiensis L-7601, a novel melanin producing strain.</title>
        <authorList>
            <person name="Cai J."/>
            <person name="Cao Z."/>
            <person name="Tan T."/>
        </authorList>
    </citation>
    <scope>NUCLEOTIDE SEQUENCE [LARGE SCALE GENOMIC DNA]</scope>
    <source>
        <strain evidence="1 2">L-7601</strain>
        <plasmid evidence="1 2">unnamed1</plasmid>
    </source>
</reference>
<evidence type="ECO:0000313" key="2">
    <source>
        <dbReference type="Proteomes" id="UP000191057"/>
    </source>
</evidence>
<keyword evidence="1" id="KW-0614">Plasmid</keyword>
<dbReference type="Proteomes" id="UP000191057">
    <property type="component" value="Plasmid unnamed1"/>
</dbReference>
<protein>
    <submittedName>
        <fullName evidence="1">Uncharacterized protein</fullName>
    </submittedName>
</protein>
<gene>
    <name evidence="1" type="ORF">B4918_30780</name>
</gene>
<sequence length="82" mass="9689">MPKKRYKQKKMKLYHINNGWCGASEICVIAENEWRARKIAEKHFKEEAKSDYGNYGDVYWTRLNVYLESEDTTKESIAVIPS</sequence>
<proteinExistence type="predicted"/>